<dbReference type="Proteomes" id="UP000642488">
    <property type="component" value="Unassembled WGS sequence"/>
</dbReference>
<organism evidence="1 2">
    <name type="scientific">Palleronia pontilimi</name>
    <dbReference type="NCBI Taxonomy" id="1964209"/>
    <lineage>
        <taxon>Bacteria</taxon>
        <taxon>Pseudomonadati</taxon>
        <taxon>Pseudomonadota</taxon>
        <taxon>Alphaproteobacteria</taxon>
        <taxon>Rhodobacterales</taxon>
        <taxon>Roseobacteraceae</taxon>
        <taxon>Palleronia</taxon>
    </lineage>
</organism>
<dbReference type="SUPFAM" id="SSF46626">
    <property type="entry name" value="Cytochrome c"/>
    <property type="match status" value="1"/>
</dbReference>
<evidence type="ECO:0000313" key="2">
    <source>
        <dbReference type="Proteomes" id="UP000642488"/>
    </source>
</evidence>
<sequence length="183" mass="19542">MRIIPALICALAAATIPWQTRPASGQDDVFDFIPDGGRTLLEGLARTGLNDDLADAIATETGDAAAWRDKLVAAQADSAIDSWQLDTLAQYLAANAPMDPAGDLPRDGRDMVLAQCQSCHIVTVVVTQDRTRDAWLGTLHKPSHIEINLTEDERGALADYLVLNAGIPIDLVPPELRAGGASY</sequence>
<accession>A0A934IKL1</accession>
<protein>
    <recommendedName>
        <fullName evidence="3">Cytochrome c domain-containing protein</fullName>
    </recommendedName>
</protein>
<dbReference type="GO" id="GO:0020037">
    <property type="term" value="F:heme binding"/>
    <property type="evidence" value="ECO:0007669"/>
    <property type="project" value="InterPro"/>
</dbReference>
<name>A0A934IKL1_9RHOB</name>
<dbReference type="Gene3D" id="1.10.760.10">
    <property type="entry name" value="Cytochrome c-like domain"/>
    <property type="match status" value="1"/>
</dbReference>
<dbReference type="RefSeq" id="WP_198916880.1">
    <property type="nucleotide sequence ID" value="NZ_JAEKPD010000013.1"/>
</dbReference>
<evidence type="ECO:0008006" key="3">
    <source>
        <dbReference type="Google" id="ProtNLM"/>
    </source>
</evidence>
<dbReference type="GO" id="GO:0009055">
    <property type="term" value="F:electron transfer activity"/>
    <property type="evidence" value="ECO:0007669"/>
    <property type="project" value="InterPro"/>
</dbReference>
<dbReference type="InterPro" id="IPR036909">
    <property type="entry name" value="Cyt_c-like_dom_sf"/>
</dbReference>
<evidence type="ECO:0000313" key="1">
    <source>
        <dbReference type="EMBL" id="MBJ3763709.1"/>
    </source>
</evidence>
<proteinExistence type="predicted"/>
<dbReference type="AlphaFoldDB" id="A0A934IKL1"/>
<reference evidence="1" key="1">
    <citation type="submission" date="2020-12" db="EMBL/GenBank/DDBJ databases">
        <title>Bacterial taxonomy.</title>
        <authorList>
            <person name="Pan X."/>
        </authorList>
    </citation>
    <scope>NUCLEOTIDE SEQUENCE</scope>
    <source>
        <strain evidence="1">KCTC 52957</strain>
    </source>
</reference>
<comment type="caution">
    <text evidence="1">The sequence shown here is derived from an EMBL/GenBank/DDBJ whole genome shotgun (WGS) entry which is preliminary data.</text>
</comment>
<keyword evidence="2" id="KW-1185">Reference proteome</keyword>
<gene>
    <name evidence="1" type="ORF">ILP92_13205</name>
</gene>
<dbReference type="EMBL" id="JAEKPD010000013">
    <property type="protein sequence ID" value="MBJ3763709.1"/>
    <property type="molecule type" value="Genomic_DNA"/>
</dbReference>